<feature type="region of interest" description="Disordered" evidence="1">
    <location>
        <begin position="116"/>
        <end position="136"/>
    </location>
</feature>
<proteinExistence type="predicted"/>
<reference evidence="2" key="1">
    <citation type="journal article" date="2020" name="Stud. Mycol.">
        <title>101 Dothideomycetes genomes: a test case for predicting lifestyles and emergence of pathogens.</title>
        <authorList>
            <person name="Haridas S."/>
            <person name="Albert R."/>
            <person name="Binder M."/>
            <person name="Bloem J."/>
            <person name="Labutti K."/>
            <person name="Salamov A."/>
            <person name="Andreopoulos B."/>
            <person name="Baker S."/>
            <person name="Barry K."/>
            <person name="Bills G."/>
            <person name="Bluhm B."/>
            <person name="Cannon C."/>
            <person name="Castanera R."/>
            <person name="Culley D."/>
            <person name="Daum C."/>
            <person name="Ezra D."/>
            <person name="Gonzalez J."/>
            <person name="Henrissat B."/>
            <person name="Kuo A."/>
            <person name="Liang C."/>
            <person name="Lipzen A."/>
            <person name="Lutzoni F."/>
            <person name="Magnuson J."/>
            <person name="Mondo S."/>
            <person name="Nolan M."/>
            <person name="Ohm R."/>
            <person name="Pangilinan J."/>
            <person name="Park H.-J."/>
            <person name="Ramirez L."/>
            <person name="Alfaro M."/>
            <person name="Sun H."/>
            <person name="Tritt A."/>
            <person name="Yoshinaga Y."/>
            <person name="Zwiers L.-H."/>
            <person name="Turgeon B."/>
            <person name="Goodwin S."/>
            <person name="Spatafora J."/>
            <person name="Crous P."/>
            <person name="Grigoriev I."/>
        </authorList>
    </citation>
    <scope>NUCLEOTIDE SEQUENCE</scope>
    <source>
        <strain evidence="2">CBS 133067</strain>
    </source>
</reference>
<sequence>MAAIQARQPFAALDSTRLQKLGSVKNTQNSITAALQASKQALSSPGKRTFSDASIEDTFDDAENLDPEVFNSPSKRSKQTKFLIVEAPGYLPPVKKGTLHLVNQAATSISKKPLSLSVPNTTTTTPISASRGSPKHKRVGILNKNRRASSSPFRRIDPPTFNSTPTGLPFSIDEALKGTITGYTPKSAPAAVSEPAPPPAPVVDVHPVEHMPKTWFFSIHEDTPDQEAANLMEHSASTLDISSDDDMLTRSQREMRERGKENIPPPPNFLNMTAAEIIRATTFVIAEDVTATPALRPTKRNAHPDAMLEDRNPLGELNVEDFYDEGLNESSKVVVPAEVVSTPSSLSPFSPQKPSGLSKEFDFA</sequence>
<dbReference type="Proteomes" id="UP000799772">
    <property type="component" value="Unassembled WGS sequence"/>
</dbReference>
<dbReference type="OrthoDB" id="425602at2759"/>
<feature type="compositionally biased region" description="Polar residues" evidence="1">
    <location>
        <begin position="117"/>
        <end position="131"/>
    </location>
</feature>
<keyword evidence="3" id="KW-1185">Reference proteome</keyword>
<feature type="region of interest" description="Disordered" evidence="1">
    <location>
        <begin position="341"/>
        <end position="364"/>
    </location>
</feature>
<name>A0A9P4ICU3_9PEZI</name>
<protein>
    <submittedName>
        <fullName evidence="2">Uncharacterized protein</fullName>
    </submittedName>
</protein>
<gene>
    <name evidence="2" type="ORF">NA57DRAFT_25592</name>
</gene>
<accession>A0A9P4ICU3</accession>
<comment type="caution">
    <text evidence="2">The sequence shown here is derived from an EMBL/GenBank/DDBJ whole genome shotgun (WGS) entry which is preliminary data.</text>
</comment>
<feature type="compositionally biased region" description="Polar residues" evidence="1">
    <location>
        <begin position="341"/>
        <end position="355"/>
    </location>
</feature>
<feature type="region of interest" description="Disordered" evidence="1">
    <location>
        <begin position="149"/>
        <end position="169"/>
    </location>
</feature>
<evidence type="ECO:0000313" key="3">
    <source>
        <dbReference type="Proteomes" id="UP000799772"/>
    </source>
</evidence>
<dbReference type="EMBL" id="ML978130">
    <property type="protein sequence ID" value="KAF2095881.1"/>
    <property type="molecule type" value="Genomic_DNA"/>
</dbReference>
<evidence type="ECO:0000256" key="1">
    <source>
        <dbReference type="SAM" id="MobiDB-lite"/>
    </source>
</evidence>
<dbReference type="AlphaFoldDB" id="A0A9P4ICU3"/>
<organism evidence="2 3">
    <name type="scientific">Rhizodiscina lignyota</name>
    <dbReference type="NCBI Taxonomy" id="1504668"/>
    <lineage>
        <taxon>Eukaryota</taxon>
        <taxon>Fungi</taxon>
        <taxon>Dikarya</taxon>
        <taxon>Ascomycota</taxon>
        <taxon>Pezizomycotina</taxon>
        <taxon>Dothideomycetes</taxon>
        <taxon>Pleosporomycetidae</taxon>
        <taxon>Aulographales</taxon>
        <taxon>Rhizodiscinaceae</taxon>
        <taxon>Rhizodiscina</taxon>
    </lineage>
</organism>
<feature type="non-terminal residue" evidence="2">
    <location>
        <position position="364"/>
    </location>
</feature>
<evidence type="ECO:0000313" key="2">
    <source>
        <dbReference type="EMBL" id="KAF2095881.1"/>
    </source>
</evidence>